<evidence type="ECO:0000313" key="5">
    <source>
        <dbReference type="Proteomes" id="UP000017559"/>
    </source>
</evidence>
<dbReference type="InterPro" id="IPR026896">
    <property type="entry name" value="CSTF_C"/>
</dbReference>
<feature type="compositionally biased region" description="Polar residues" evidence="1">
    <location>
        <begin position="147"/>
        <end position="158"/>
    </location>
</feature>
<dbReference type="GO" id="GO:0031124">
    <property type="term" value="P:mRNA 3'-end processing"/>
    <property type="evidence" value="ECO:0007669"/>
    <property type="project" value="InterPro"/>
</dbReference>
<dbReference type="Proteomes" id="UP000017559">
    <property type="component" value="Unassembled WGS sequence"/>
</dbReference>
<feature type="domain" description="Cleavage stimulation factor subunit 2 hinge" evidence="3">
    <location>
        <begin position="18"/>
        <end position="87"/>
    </location>
</feature>
<dbReference type="InterPro" id="IPR038192">
    <property type="entry name" value="CSTF_C_sf"/>
</dbReference>
<sequence length="269" mass="28935">MRSLQTARRDFDLNLHQPSPQLKDPRTMSAQENQNSVNQLVELILQLKKTTPAAARQILNSQPQIAYAVMELLVNMNAINVEVFQKTLTAFAQSQAAPGPSQPPAPTPQPAIPPHMQPPTQPYYNRTSTPPTSTPTPPVAAQPPNPYSNGYQNSQSYGYNVPSAYNQGGYGQGYGGPGGYPGYPPPPQASYGAPTPAPAPAPAPTPTPQQPHHQQSVLSQVNSAILAAIPEEQKAMVVHVLSMTPEMINQLSPQDRANIMQLRATLGLQ</sequence>
<evidence type="ECO:0000259" key="3">
    <source>
        <dbReference type="Pfam" id="PF14327"/>
    </source>
</evidence>
<proteinExistence type="predicted"/>
<feature type="domain" description="Transcription termination and cleavage factor C-terminal" evidence="2">
    <location>
        <begin position="232"/>
        <end position="264"/>
    </location>
</feature>
<dbReference type="OrthoDB" id="272703at2759"/>
<evidence type="ECO:0000256" key="1">
    <source>
        <dbReference type="SAM" id="MobiDB-lite"/>
    </source>
</evidence>
<dbReference type="Pfam" id="PF14327">
    <property type="entry name" value="CSTF2_hinge"/>
    <property type="match status" value="1"/>
</dbReference>
<protein>
    <recommendedName>
        <fullName evidence="6">Cleavage stimulation factor subunit 2 hinge domain-containing protein</fullName>
    </recommendedName>
</protein>
<feature type="region of interest" description="Disordered" evidence="1">
    <location>
        <begin position="1"/>
        <end position="32"/>
    </location>
</feature>
<feature type="compositionally biased region" description="Pro residues" evidence="1">
    <location>
        <begin position="195"/>
        <end position="209"/>
    </location>
</feature>
<dbReference type="InterPro" id="IPR025742">
    <property type="entry name" value="CSTF2_hinge"/>
</dbReference>
<dbReference type="HOGENOM" id="CLU_067140_0_0_1"/>
<feature type="compositionally biased region" description="Pro residues" evidence="1">
    <location>
        <begin position="100"/>
        <end position="121"/>
    </location>
</feature>
<evidence type="ECO:0008006" key="6">
    <source>
        <dbReference type="Google" id="ProtNLM"/>
    </source>
</evidence>
<evidence type="ECO:0000259" key="2">
    <source>
        <dbReference type="Pfam" id="PF14304"/>
    </source>
</evidence>
<reference evidence="4 5" key="1">
    <citation type="journal article" date="2014" name="BMC Genomics">
        <title>Genome and secretome analysis of the hemibiotrophic fungal pathogen, Moniliophthora roreri, which causes frosty pod rot disease of cacao: mechanisms of the biotrophic and necrotrophic phases.</title>
        <authorList>
            <person name="Meinhardt L.W."/>
            <person name="Costa G.G.L."/>
            <person name="Thomazella D.P.T."/>
            <person name="Teixeira P.J.P.L."/>
            <person name="Carazzolle M.F."/>
            <person name="Schuster S.C."/>
            <person name="Carlson J.E."/>
            <person name="Guiltinan M.J."/>
            <person name="Mieczkowski P."/>
            <person name="Farmer A."/>
            <person name="Ramaraj T."/>
            <person name="Crozier J."/>
            <person name="Davis R.E."/>
            <person name="Shao J."/>
            <person name="Melnick R.L."/>
            <person name="Pereira G.A.G."/>
            <person name="Bailey B.A."/>
        </authorList>
    </citation>
    <scope>NUCLEOTIDE SEQUENCE [LARGE SCALE GENOMIC DNA]</scope>
    <source>
        <strain evidence="4 5">MCA 2997</strain>
    </source>
</reference>
<dbReference type="STRING" id="1381753.V2X9I8"/>
<comment type="caution">
    <text evidence="4">The sequence shown here is derived from an EMBL/GenBank/DDBJ whole genome shotgun (WGS) entry which is preliminary data.</text>
</comment>
<gene>
    <name evidence="4" type="ORF">Moror_16106</name>
</gene>
<feature type="compositionally biased region" description="Pro residues" evidence="1">
    <location>
        <begin position="132"/>
        <end position="146"/>
    </location>
</feature>
<accession>V2X9I8</accession>
<dbReference type="KEGG" id="mrr:Moror_16106"/>
<dbReference type="EMBL" id="AWSO01000558">
    <property type="protein sequence ID" value="ESK89476.1"/>
    <property type="molecule type" value="Genomic_DNA"/>
</dbReference>
<name>V2X9I8_MONRO</name>
<feature type="region of interest" description="Disordered" evidence="1">
    <location>
        <begin position="94"/>
        <end position="160"/>
    </location>
</feature>
<organism evidence="4 5">
    <name type="scientific">Moniliophthora roreri (strain MCA 2997)</name>
    <name type="common">Cocoa frosty pod rot fungus</name>
    <name type="synonym">Crinipellis roreri</name>
    <dbReference type="NCBI Taxonomy" id="1381753"/>
    <lineage>
        <taxon>Eukaryota</taxon>
        <taxon>Fungi</taxon>
        <taxon>Dikarya</taxon>
        <taxon>Basidiomycota</taxon>
        <taxon>Agaricomycotina</taxon>
        <taxon>Agaricomycetes</taxon>
        <taxon>Agaricomycetidae</taxon>
        <taxon>Agaricales</taxon>
        <taxon>Marasmiineae</taxon>
        <taxon>Marasmiaceae</taxon>
        <taxon>Moniliophthora</taxon>
    </lineage>
</organism>
<dbReference type="AlphaFoldDB" id="V2X9I8"/>
<dbReference type="PRINTS" id="PR01217">
    <property type="entry name" value="PRICHEXTENSN"/>
</dbReference>
<keyword evidence="5" id="KW-1185">Reference proteome</keyword>
<feature type="region of interest" description="Disordered" evidence="1">
    <location>
        <begin position="176"/>
        <end position="217"/>
    </location>
</feature>
<dbReference type="Pfam" id="PF14304">
    <property type="entry name" value="CSTF_C"/>
    <property type="match status" value="1"/>
</dbReference>
<evidence type="ECO:0000313" key="4">
    <source>
        <dbReference type="EMBL" id="ESK89476.1"/>
    </source>
</evidence>
<dbReference type="Gene3D" id="1.10.20.70">
    <property type="entry name" value="Transcription termination and cleavage factor, C-terminal domain"/>
    <property type="match status" value="1"/>
</dbReference>